<dbReference type="EMBL" id="JBHTOF010000083">
    <property type="protein sequence ID" value="MFD1465799.1"/>
    <property type="molecule type" value="Genomic_DNA"/>
</dbReference>
<evidence type="ECO:0000313" key="2">
    <source>
        <dbReference type="Proteomes" id="UP001597244"/>
    </source>
</evidence>
<reference evidence="2" key="1">
    <citation type="journal article" date="2019" name="Int. J. Syst. Evol. Microbiol.">
        <title>The Global Catalogue of Microorganisms (GCM) 10K type strain sequencing project: providing services to taxonomists for standard genome sequencing and annotation.</title>
        <authorList>
            <consortium name="The Broad Institute Genomics Platform"/>
            <consortium name="The Broad Institute Genome Sequencing Center for Infectious Disease"/>
            <person name="Wu L."/>
            <person name="Ma J."/>
        </authorList>
    </citation>
    <scope>NUCLEOTIDE SEQUENCE [LARGE SCALE GENOMIC DNA]</scope>
    <source>
        <strain evidence="2">CCM 8951</strain>
    </source>
</reference>
<keyword evidence="2" id="KW-1185">Reference proteome</keyword>
<organism evidence="1 2">
    <name type="scientific">Lapidilactobacillus mulanensis</name>
    <dbReference type="NCBI Taxonomy" id="2485999"/>
    <lineage>
        <taxon>Bacteria</taxon>
        <taxon>Bacillati</taxon>
        <taxon>Bacillota</taxon>
        <taxon>Bacilli</taxon>
        <taxon>Lactobacillales</taxon>
        <taxon>Lactobacillaceae</taxon>
        <taxon>Lapidilactobacillus</taxon>
    </lineage>
</organism>
<name>A0ABW4DQN2_9LACO</name>
<accession>A0ABW4DQN2</accession>
<gene>
    <name evidence="1" type="ORF">ACFQ4L_06970</name>
</gene>
<comment type="caution">
    <text evidence="1">The sequence shown here is derived from an EMBL/GenBank/DDBJ whole genome shotgun (WGS) entry which is preliminary data.</text>
</comment>
<proteinExistence type="predicted"/>
<protein>
    <submittedName>
        <fullName evidence="1">Uncharacterized protein</fullName>
    </submittedName>
</protein>
<dbReference type="Proteomes" id="UP001597244">
    <property type="component" value="Unassembled WGS sequence"/>
</dbReference>
<sequence>MFVIFLVMLLFAINAKPINWNVLTICIPWLIVIPTLITAEMNHKK</sequence>
<evidence type="ECO:0000313" key="1">
    <source>
        <dbReference type="EMBL" id="MFD1465799.1"/>
    </source>
</evidence>